<dbReference type="InterPro" id="IPR035906">
    <property type="entry name" value="MetI-like_sf"/>
</dbReference>
<dbReference type="PANTHER" id="PTHR43744">
    <property type="entry name" value="ABC TRANSPORTER PERMEASE PROTEIN MG189-RELATED-RELATED"/>
    <property type="match status" value="1"/>
</dbReference>
<keyword evidence="2 7" id="KW-0813">Transport</keyword>
<evidence type="ECO:0000256" key="3">
    <source>
        <dbReference type="ARBA" id="ARBA00022475"/>
    </source>
</evidence>
<comment type="subcellular location">
    <subcellularLocation>
        <location evidence="1 7">Cell membrane</location>
        <topology evidence="1 7">Multi-pass membrane protein</topology>
    </subcellularLocation>
</comment>
<feature type="transmembrane region" description="Helical" evidence="7">
    <location>
        <begin position="253"/>
        <end position="274"/>
    </location>
</feature>
<evidence type="ECO:0000313" key="9">
    <source>
        <dbReference type="EMBL" id="MDP9798286.1"/>
    </source>
</evidence>
<feature type="transmembrane region" description="Helical" evidence="7">
    <location>
        <begin position="195"/>
        <end position="220"/>
    </location>
</feature>
<evidence type="ECO:0000256" key="1">
    <source>
        <dbReference type="ARBA" id="ARBA00004651"/>
    </source>
</evidence>
<evidence type="ECO:0000256" key="2">
    <source>
        <dbReference type="ARBA" id="ARBA00022448"/>
    </source>
</evidence>
<evidence type="ECO:0000313" key="10">
    <source>
        <dbReference type="Proteomes" id="UP001240984"/>
    </source>
</evidence>
<keyword evidence="5 7" id="KW-1133">Transmembrane helix</keyword>
<name>A0ABT9N4E0_9ACTN</name>
<dbReference type="CDD" id="cd06261">
    <property type="entry name" value="TM_PBP2"/>
    <property type="match status" value="1"/>
</dbReference>
<keyword evidence="4 7" id="KW-0812">Transmembrane</keyword>
<feature type="transmembrane region" description="Helical" evidence="7">
    <location>
        <begin position="84"/>
        <end position="105"/>
    </location>
</feature>
<evidence type="ECO:0000256" key="6">
    <source>
        <dbReference type="ARBA" id="ARBA00023136"/>
    </source>
</evidence>
<gene>
    <name evidence="9" type="ORF">J2S43_006798</name>
</gene>
<dbReference type="PANTHER" id="PTHR43744:SF12">
    <property type="entry name" value="ABC TRANSPORTER PERMEASE PROTEIN MG189-RELATED"/>
    <property type="match status" value="1"/>
</dbReference>
<dbReference type="InterPro" id="IPR000515">
    <property type="entry name" value="MetI-like"/>
</dbReference>
<evidence type="ECO:0000256" key="7">
    <source>
        <dbReference type="RuleBase" id="RU363032"/>
    </source>
</evidence>
<keyword evidence="9" id="KW-0762">Sugar transport</keyword>
<comment type="similarity">
    <text evidence="7">Belongs to the binding-protein-dependent transport system permease family.</text>
</comment>
<evidence type="ECO:0000256" key="5">
    <source>
        <dbReference type="ARBA" id="ARBA00022989"/>
    </source>
</evidence>
<keyword evidence="10" id="KW-1185">Reference proteome</keyword>
<reference evidence="9 10" key="1">
    <citation type="submission" date="2023-07" db="EMBL/GenBank/DDBJ databases">
        <title>Sequencing the genomes of 1000 actinobacteria strains.</title>
        <authorList>
            <person name="Klenk H.-P."/>
        </authorList>
    </citation>
    <scope>NUCLEOTIDE SEQUENCE [LARGE SCALE GENOMIC DNA]</scope>
    <source>
        <strain evidence="9 10">DSM 44710</strain>
    </source>
</reference>
<dbReference type="SUPFAM" id="SSF161098">
    <property type="entry name" value="MetI-like"/>
    <property type="match status" value="1"/>
</dbReference>
<dbReference type="Gene3D" id="1.10.3720.10">
    <property type="entry name" value="MetI-like"/>
    <property type="match status" value="1"/>
</dbReference>
<sequence>MRTLISETEIRRHRALYFSVLGAVTIAFTLAFLFPVYWMVTGALKSPVELAQPVPTFIPESVHPESYADAWNRMEIARYFGNTVFYAFGGWLFILVLDVAVAYALSKLRPVLGNVILGGMLASLMLPASALLIPAYLTVTDVPLLGVNLLNTPWALWLPAVANAFNIYVLKRFFDQIPNDLLDAAAIDGAGRLRVLWSVVLPLSRPVLGVVSIFAIIGIWKDFLWPLLVLPEPAAQTLSVALSRLSLTSQVPLNMMLAGLVIASIPMIVIFLIFQRSIIGGLSAGAMKG</sequence>
<feature type="domain" description="ABC transmembrane type-1" evidence="8">
    <location>
        <begin position="80"/>
        <end position="274"/>
    </location>
</feature>
<accession>A0ABT9N4E0</accession>
<keyword evidence="6 7" id="KW-0472">Membrane</keyword>
<dbReference type="Proteomes" id="UP001240984">
    <property type="component" value="Unassembled WGS sequence"/>
</dbReference>
<dbReference type="PROSITE" id="PS50928">
    <property type="entry name" value="ABC_TM1"/>
    <property type="match status" value="1"/>
</dbReference>
<dbReference type="RefSeq" id="WP_306836061.1">
    <property type="nucleotide sequence ID" value="NZ_JAUSRA010000001.1"/>
</dbReference>
<keyword evidence="3" id="KW-1003">Cell membrane</keyword>
<feature type="transmembrane region" description="Helical" evidence="7">
    <location>
        <begin position="112"/>
        <end position="134"/>
    </location>
</feature>
<proteinExistence type="inferred from homology"/>
<feature type="transmembrane region" description="Helical" evidence="7">
    <location>
        <begin position="154"/>
        <end position="174"/>
    </location>
</feature>
<evidence type="ECO:0000259" key="8">
    <source>
        <dbReference type="PROSITE" id="PS50928"/>
    </source>
</evidence>
<evidence type="ECO:0000256" key="4">
    <source>
        <dbReference type="ARBA" id="ARBA00022692"/>
    </source>
</evidence>
<dbReference type="EMBL" id="JAUSRA010000001">
    <property type="protein sequence ID" value="MDP9798286.1"/>
    <property type="molecule type" value="Genomic_DNA"/>
</dbReference>
<comment type="caution">
    <text evidence="9">The sequence shown here is derived from an EMBL/GenBank/DDBJ whole genome shotgun (WGS) entry which is preliminary data.</text>
</comment>
<feature type="transmembrane region" description="Helical" evidence="7">
    <location>
        <begin position="15"/>
        <end position="40"/>
    </location>
</feature>
<dbReference type="Pfam" id="PF00528">
    <property type="entry name" value="BPD_transp_1"/>
    <property type="match status" value="1"/>
</dbReference>
<organism evidence="9 10">
    <name type="scientific">Catenuloplanes nepalensis</name>
    <dbReference type="NCBI Taxonomy" id="587533"/>
    <lineage>
        <taxon>Bacteria</taxon>
        <taxon>Bacillati</taxon>
        <taxon>Actinomycetota</taxon>
        <taxon>Actinomycetes</taxon>
        <taxon>Micromonosporales</taxon>
        <taxon>Micromonosporaceae</taxon>
        <taxon>Catenuloplanes</taxon>
    </lineage>
</organism>
<protein>
    <submittedName>
        <fullName evidence="9">Multiple sugar transport system permease protein</fullName>
    </submittedName>
</protein>